<evidence type="ECO:0000256" key="4">
    <source>
        <dbReference type="ARBA" id="ARBA00022989"/>
    </source>
</evidence>
<dbReference type="InterPro" id="IPR050833">
    <property type="entry name" value="Poly_Biosynth_Transport"/>
</dbReference>
<feature type="transmembrane region" description="Helical" evidence="6">
    <location>
        <begin position="136"/>
        <end position="157"/>
    </location>
</feature>
<keyword evidence="2" id="KW-1003">Cell membrane</keyword>
<feature type="transmembrane region" description="Helical" evidence="6">
    <location>
        <begin position="50"/>
        <end position="71"/>
    </location>
</feature>
<evidence type="ECO:0000256" key="6">
    <source>
        <dbReference type="SAM" id="Phobius"/>
    </source>
</evidence>
<evidence type="ECO:0000256" key="5">
    <source>
        <dbReference type="ARBA" id="ARBA00023136"/>
    </source>
</evidence>
<accession>A0A133V929</accession>
<reference evidence="7 8" key="1">
    <citation type="journal article" date="2016" name="Sci. Rep.">
        <title>Metabolic traits of an uncultured archaeal lineage -MSBL1- from brine pools of the Red Sea.</title>
        <authorList>
            <person name="Mwirichia R."/>
            <person name="Alam I."/>
            <person name="Rashid M."/>
            <person name="Vinu M."/>
            <person name="Ba-Alawi W."/>
            <person name="Anthony Kamau A."/>
            <person name="Kamanda Ngugi D."/>
            <person name="Goker M."/>
            <person name="Klenk H.P."/>
            <person name="Bajic V."/>
            <person name="Stingl U."/>
        </authorList>
    </citation>
    <scope>NUCLEOTIDE SEQUENCE [LARGE SCALE GENOMIC DNA]</scope>
    <source>
        <strain evidence="7">SCGC-AAA261G05</strain>
    </source>
</reference>
<feature type="transmembrane region" description="Helical" evidence="6">
    <location>
        <begin position="178"/>
        <end position="199"/>
    </location>
</feature>
<dbReference type="AlphaFoldDB" id="A0A133V929"/>
<dbReference type="EMBL" id="LHYA01000054">
    <property type="protein sequence ID" value="KXB02944.1"/>
    <property type="molecule type" value="Genomic_DNA"/>
</dbReference>
<keyword evidence="3 6" id="KW-0812">Transmembrane</keyword>
<dbReference type="Proteomes" id="UP000070405">
    <property type="component" value="Unassembled WGS sequence"/>
</dbReference>
<comment type="subcellular location">
    <subcellularLocation>
        <location evidence="1">Cell membrane</location>
        <topology evidence="1">Multi-pass membrane protein</topology>
    </subcellularLocation>
</comment>
<evidence type="ECO:0000313" key="8">
    <source>
        <dbReference type="Proteomes" id="UP000070405"/>
    </source>
</evidence>
<dbReference type="InterPro" id="IPR002797">
    <property type="entry name" value="Polysacc_synth"/>
</dbReference>
<keyword evidence="4 6" id="KW-1133">Transmembrane helix</keyword>
<dbReference type="GO" id="GO:0005886">
    <property type="term" value="C:plasma membrane"/>
    <property type="evidence" value="ECO:0007669"/>
    <property type="project" value="UniProtKB-SubCell"/>
</dbReference>
<evidence type="ECO:0008006" key="9">
    <source>
        <dbReference type="Google" id="ProtNLM"/>
    </source>
</evidence>
<gene>
    <name evidence="7" type="ORF">AKJ47_03080</name>
</gene>
<name>A0A133V929_9EURY</name>
<organism evidence="7 8">
    <name type="scientific">candidate division MSBL1 archaeon SCGC-AAA261G05</name>
    <dbReference type="NCBI Taxonomy" id="1698276"/>
    <lineage>
        <taxon>Archaea</taxon>
        <taxon>Methanobacteriati</taxon>
        <taxon>Methanobacteriota</taxon>
        <taxon>candidate division MSBL1</taxon>
    </lineage>
</organism>
<protein>
    <recommendedName>
        <fullName evidence="9">Polysaccharide biosynthesis protein C-terminal domain-containing protein</fullName>
    </recommendedName>
</protein>
<dbReference type="PANTHER" id="PTHR30250">
    <property type="entry name" value="PST FAMILY PREDICTED COLANIC ACID TRANSPORTER"/>
    <property type="match status" value="1"/>
</dbReference>
<evidence type="ECO:0000256" key="2">
    <source>
        <dbReference type="ARBA" id="ARBA00022475"/>
    </source>
</evidence>
<evidence type="ECO:0000313" key="7">
    <source>
        <dbReference type="EMBL" id="KXB02944.1"/>
    </source>
</evidence>
<keyword evidence="8" id="KW-1185">Reference proteome</keyword>
<comment type="caution">
    <text evidence="7">The sequence shown here is derived from an EMBL/GenBank/DDBJ whole genome shotgun (WGS) entry which is preliminary data.</text>
</comment>
<proteinExistence type="predicted"/>
<keyword evidence="5 6" id="KW-0472">Membrane</keyword>
<sequence>MSDNTNQHMERLLPKIAKGAGIVFIGMILGRVAGYLSRLVIARGLGPEPYGLISLGLAAVSIAGVVGMLGLRSGTTRHISLYKGRGDERGIKGVITSSLKVTFPLSLLLGVLLFLFSGWISVHLFHEPGLSGVLKIMAAILPISGIAGVLLSALTGFQRMDYLVYSRNFVEYFSRATLIAFFIFLGYGILGAALAYVIAPVLGTLKSRKKRQEPRDNR</sequence>
<evidence type="ECO:0000256" key="3">
    <source>
        <dbReference type="ARBA" id="ARBA00022692"/>
    </source>
</evidence>
<dbReference type="Pfam" id="PF01943">
    <property type="entry name" value="Polysacc_synt"/>
    <property type="match status" value="1"/>
</dbReference>
<dbReference type="PANTHER" id="PTHR30250:SF11">
    <property type="entry name" value="O-ANTIGEN TRANSPORTER-RELATED"/>
    <property type="match status" value="1"/>
</dbReference>
<feature type="transmembrane region" description="Helical" evidence="6">
    <location>
        <begin position="101"/>
        <end position="124"/>
    </location>
</feature>
<evidence type="ECO:0000256" key="1">
    <source>
        <dbReference type="ARBA" id="ARBA00004651"/>
    </source>
</evidence>